<proteinExistence type="inferred from homology"/>
<accession>A0ABV0N1P0</accession>
<protein>
    <submittedName>
        <fullName evidence="3">Kinesin-like protein kif2a</fullName>
    </submittedName>
</protein>
<dbReference type="InterPro" id="IPR001752">
    <property type="entry name" value="Kinesin_motor_dom"/>
</dbReference>
<evidence type="ECO:0000313" key="3">
    <source>
        <dbReference type="EMBL" id="MEQ2165305.1"/>
    </source>
</evidence>
<sequence>EVDTTIPNYEILYMIRDFRASLDYRPLTTADMIEEHRICVCVRKRPLNKKGKDAS</sequence>
<dbReference type="PROSITE" id="PS50067">
    <property type="entry name" value="KINESIN_MOTOR_2"/>
    <property type="match status" value="1"/>
</dbReference>
<feature type="non-terminal residue" evidence="3">
    <location>
        <position position="1"/>
    </location>
</feature>
<comment type="caution">
    <text evidence="1">Lacks conserved residue(s) required for the propagation of feature annotation.</text>
</comment>
<comment type="similarity">
    <text evidence="1">Belongs to the TRAFAC class myosin-kinesin ATPase superfamily. Kinesin family.</text>
</comment>
<organism evidence="3 4">
    <name type="scientific">Goodea atripinnis</name>
    <dbReference type="NCBI Taxonomy" id="208336"/>
    <lineage>
        <taxon>Eukaryota</taxon>
        <taxon>Metazoa</taxon>
        <taxon>Chordata</taxon>
        <taxon>Craniata</taxon>
        <taxon>Vertebrata</taxon>
        <taxon>Euteleostomi</taxon>
        <taxon>Actinopterygii</taxon>
        <taxon>Neopterygii</taxon>
        <taxon>Teleostei</taxon>
        <taxon>Neoteleostei</taxon>
        <taxon>Acanthomorphata</taxon>
        <taxon>Ovalentaria</taxon>
        <taxon>Atherinomorphae</taxon>
        <taxon>Cyprinodontiformes</taxon>
        <taxon>Goodeidae</taxon>
        <taxon>Goodea</taxon>
    </lineage>
</organism>
<feature type="domain" description="Kinesin motor" evidence="2">
    <location>
        <begin position="37"/>
        <end position="55"/>
    </location>
</feature>
<name>A0ABV0N1P0_9TELE</name>
<dbReference type="EMBL" id="JAHRIO010021142">
    <property type="protein sequence ID" value="MEQ2165305.1"/>
    <property type="molecule type" value="Genomic_DNA"/>
</dbReference>
<evidence type="ECO:0000259" key="2">
    <source>
        <dbReference type="PROSITE" id="PS50067"/>
    </source>
</evidence>
<comment type="caution">
    <text evidence="3">The sequence shown here is derived from an EMBL/GenBank/DDBJ whole genome shotgun (WGS) entry which is preliminary data.</text>
</comment>
<dbReference type="Proteomes" id="UP001476798">
    <property type="component" value="Unassembled WGS sequence"/>
</dbReference>
<reference evidence="3 4" key="1">
    <citation type="submission" date="2021-06" db="EMBL/GenBank/DDBJ databases">
        <authorList>
            <person name="Palmer J.M."/>
        </authorList>
    </citation>
    <scope>NUCLEOTIDE SEQUENCE [LARGE SCALE GENOMIC DNA]</scope>
    <source>
        <strain evidence="3 4">GA_2019</strain>
        <tissue evidence="3">Muscle</tissue>
    </source>
</reference>
<keyword evidence="4" id="KW-1185">Reference proteome</keyword>
<evidence type="ECO:0000313" key="4">
    <source>
        <dbReference type="Proteomes" id="UP001476798"/>
    </source>
</evidence>
<gene>
    <name evidence="3" type="primary">KIF2A_1</name>
    <name evidence="3" type="ORF">GOODEAATRI_015505</name>
</gene>
<evidence type="ECO:0000256" key="1">
    <source>
        <dbReference type="PROSITE-ProRule" id="PRU00283"/>
    </source>
</evidence>